<dbReference type="InterPro" id="IPR018247">
    <property type="entry name" value="EF_Hand_1_Ca_BS"/>
</dbReference>
<evidence type="ECO:0000256" key="4">
    <source>
        <dbReference type="ARBA" id="ARBA00022568"/>
    </source>
</evidence>
<evidence type="ECO:0000256" key="7">
    <source>
        <dbReference type="ARBA" id="ARBA00022792"/>
    </source>
</evidence>
<comment type="subcellular location">
    <subcellularLocation>
        <location evidence="1">Mitochondrion inner membrane</location>
    </subcellularLocation>
    <subcellularLocation>
        <location evidence="2">Mitochondrion intermembrane space</location>
    </subcellularLocation>
</comment>
<evidence type="ECO:0000256" key="6">
    <source>
        <dbReference type="ARBA" id="ARBA00022737"/>
    </source>
</evidence>
<keyword evidence="3" id="KW-0813">Transport</keyword>
<dbReference type="GO" id="GO:1990246">
    <property type="term" value="C:uniplex complex"/>
    <property type="evidence" value="ECO:0007669"/>
    <property type="project" value="TreeGrafter"/>
</dbReference>
<dbReference type="AlphaFoldDB" id="A0AAD9LP50"/>
<accession>A0AAD9LP50</accession>
<dbReference type="GO" id="GO:0005509">
    <property type="term" value="F:calcium ion binding"/>
    <property type="evidence" value="ECO:0007669"/>
    <property type="project" value="InterPro"/>
</dbReference>
<comment type="caution">
    <text evidence="15">The sequence shown here is derived from an EMBL/GenBank/DDBJ whole genome shotgun (WGS) entry which is preliminary data.</text>
</comment>
<keyword evidence="11" id="KW-0496">Mitochondrion</keyword>
<dbReference type="PANTHER" id="PTHR12294:SF1">
    <property type="entry name" value="CALCIUM UPTAKE PROTEIN 1, MITOCHONDRIAL"/>
    <property type="match status" value="1"/>
</dbReference>
<keyword evidence="10" id="KW-0406">Ion transport</keyword>
<dbReference type="GO" id="GO:0051560">
    <property type="term" value="P:mitochondrial calcium ion homeostasis"/>
    <property type="evidence" value="ECO:0007669"/>
    <property type="project" value="TreeGrafter"/>
</dbReference>
<protein>
    <submittedName>
        <fullName evidence="15">Calcium uptake protein</fullName>
    </submittedName>
</protein>
<dbReference type="PANTHER" id="PTHR12294">
    <property type="entry name" value="EF HAND DOMAIN FAMILY A1,A2-RELATED"/>
    <property type="match status" value="1"/>
</dbReference>
<dbReference type="Proteomes" id="UP001259832">
    <property type="component" value="Unassembled WGS sequence"/>
</dbReference>
<dbReference type="Pfam" id="PF13202">
    <property type="entry name" value="EF-hand_5"/>
    <property type="match status" value="1"/>
</dbReference>
<keyword evidence="16" id="KW-1185">Reference proteome</keyword>
<evidence type="ECO:0000256" key="5">
    <source>
        <dbReference type="ARBA" id="ARBA00022723"/>
    </source>
</evidence>
<dbReference type="SUPFAM" id="SSF47473">
    <property type="entry name" value="EF-hand"/>
    <property type="match status" value="1"/>
</dbReference>
<dbReference type="EMBL" id="JASMQC010000007">
    <property type="protein sequence ID" value="KAK1943206.1"/>
    <property type="molecule type" value="Genomic_DNA"/>
</dbReference>
<organism evidence="15 16">
    <name type="scientific">Phytophthora citrophthora</name>
    <dbReference type="NCBI Taxonomy" id="4793"/>
    <lineage>
        <taxon>Eukaryota</taxon>
        <taxon>Sar</taxon>
        <taxon>Stramenopiles</taxon>
        <taxon>Oomycota</taxon>
        <taxon>Peronosporomycetes</taxon>
        <taxon>Peronosporales</taxon>
        <taxon>Peronosporaceae</taxon>
        <taxon>Phytophthora</taxon>
    </lineage>
</organism>
<evidence type="ECO:0000256" key="9">
    <source>
        <dbReference type="ARBA" id="ARBA00022946"/>
    </source>
</evidence>
<evidence type="ECO:0000259" key="14">
    <source>
        <dbReference type="PROSITE" id="PS50222"/>
    </source>
</evidence>
<reference evidence="15" key="1">
    <citation type="submission" date="2023-08" db="EMBL/GenBank/DDBJ databases">
        <title>Reference Genome Resource for the Citrus Pathogen Phytophthora citrophthora.</title>
        <authorList>
            <person name="Moller H."/>
            <person name="Coetzee B."/>
            <person name="Rose L.J."/>
            <person name="Van Niekerk J.M."/>
        </authorList>
    </citation>
    <scope>NUCLEOTIDE SEQUENCE</scope>
    <source>
        <strain evidence="15">STE-U-9442</strain>
    </source>
</reference>
<keyword evidence="5" id="KW-0479">Metal-binding</keyword>
<dbReference type="InterPro" id="IPR039800">
    <property type="entry name" value="MICU1/2/3"/>
</dbReference>
<sequence>MVFQASRLLASVSNPSLQQPYQTGPKSWYTVLRQIEDMVHGVLRAAKQATARYGARVGVSAPPQSTAMGMGRRCFATPTLSMAAMALVAAATATDGDSETHNEAKQLVGGGIGAAVISAESEETSSRLRGGRRLLLKQRSKHQAKLQEEDEMKKHLDEYKQKRKTINSLRSLFDIYASKSVEVGDGRHVKAMTFTDFVQSFVLAQFHLHAPRPDLTYSCDFVGNANGLITYEECYLLIHLLQIPKEHFDVAFCMLDLDGDGSVDKAEFSTVVENLLRMITAREGGEEVAISAEDTMPRLIKFLFGRFSKTITANDLATALDELRKQILRAEFDLYATVNPLTKEQTMSVHDFALTLISCFDPEKLPPYLDRVQTLNASDGVVTWEEFSTFHFNVQSNLPDIKLVFDLTGAEEITEGADFIRAARIVSGVELSSPVVQLAFRVFDENGMDLPSPLSPVKTNFLVLLANGTLDQSELFKVLEMRNAVQLKQVCAHVVYQIELCSRSETYTGDLVGVQYLPLAKAVELCQTE</sequence>
<comment type="similarity">
    <text evidence="13">Belongs to the MICU1 family. MICU1 subfamily.</text>
</comment>
<dbReference type="SMART" id="SM00054">
    <property type="entry name" value="EFh"/>
    <property type="match status" value="1"/>
</dbReference>
<feature type="domain" description="EF-hand" evidence="14">
    <location>
        <begin position="243"/>
        <end position="278"/>
    </location>
</feature>
<evidence type="ECO:0000256" key="2">
    <source>
        <dbReference type="ARBA" id="ARBA00004569"/>
    </source>
</evidence>
<keyword evidence="4" id="KW-0109">Calcium transport</keyword>
<gene>
    <name evidence="15" type="ORF">P3T76_004602</name>
</gene>
<name>A0AAD9LP50_9STRA</name>
<evidence type="ECO:0000256" key="10">
    <source>
        <dbReference type="ARBA" id="ARBA00023065"/>
    </source>
</evidence>
<dbReference type="Gene3D" id="1.10.238.10">
    <property type="entry name" value="EF-hand"/>
    <property type="match status" value="1"/>
</dbReference>
<evidence type="ECO:0000256" key="8">
    <source>
        <dbReference type="ARBA" id="ARBA00022837"/>
    </source>
</evidence>
<evidence type="ECO:0000256" key="13">
    <source>
        <dbReference type="ARBA" id="ARBA00038333"/>
    </source>
</evidence>
<keyword evidence="7" id="KW-0999">Mitochondrion inner membrane</keyword>
<evidence type="ECO:0000256" key="12">
    <source>
        <dbReference type="ARBA" id="ARBA00023136"/>
    </source>
</evidence>
<dbReference type="PROSITE" id="PS00018">
    <property type="entry name" value="EF_HAND_1"/>
    <property type="match status" value="1"/>
</dbReference>
<keyword evidence="6" id="KW-0677">Repeat</keyword>
<evidence type="ECO:0000256" key="1">
    <source>
        <dbReference type="ARBA" id="ARBA00004273"/>
    </source>
</evidence>
<dbReference type="PROSITE" id="PS50222">
    <property type="entry name" value="EF_HAND_2"/>
    <property type="match status" value="1"/>
</dbReference>
<evidence type="ECO:0000313" key="16">
    <source>
        <dbReference type="Proteomes" id="UP001259832"/>
    </source>
</evidence>
<dbReference type="InterPro" id="IPR002048">
    <property type="entry name" value="EF_hand_dom"/>
</dbReference>
<evidence type="ECO:0000256" key="11">
    <source>
        <dbReference type="ARBA" id="ARBA00023128"/>
    </source>
</evidence>
<proteinExistence type="inferred from homology"/>
<keyword evidence="9" id="KW-0809">Transit peptide</keyword>
<keyword evidence="12" id="KW-0472">Membrane</keyword>
<evidence type="ECO:0000313" key="15">
    <source>
        <dbReference type="EMBL" id="KAK1943206.1"/>
    </source>
</evidence>
<keyword evidence="8" id="KW-0106">Calcium</keyword>
<dbReference type="InterPro" id="IPR011992">
    <property type="entry name" value="EF-hand-dom_pair"/>
</dbReference>
<dbReference type="GO" id="GO:0036444">
    <property type="term" value="P:calcium import into the mitochondrion"/>
    <property type="evidence" value="ECO:0007669"/>
    <property type="project" value="TreeGrafter"/>
</dbReference>
<dbReference type="GO" id="GO:0005758">
    <property type="term" value="C:mitochondrial intermembrane space"/>
    <property type="evidence" value="ECO:0007669"/>
    <property type="project" value="UniProtKB-SubCell"/>
</dbReference>
<evidence type="ECO:0000256" key="3">
    <source>
        <dbReference type="ARBA" id="ARBA00022448"/>
    </source>
</evidence>